<dbReference type="InterPro" id="IPR016035">
    <property type="entry name" value="Acyl_Trfase/lysoPLipase"/>
</dbReference>
<dbReference type="Pfam" id="PF00698">
    <property type="entry name" value="Acyl_transf_1"/>
    <property type="match status" value="1"/>
</dbReference>
<organism evidence="4 5">
    <name type="scientific">Actinomadura darangshiensis</name>
    <dbReference type="NCBI Taxonomy" id="705336"/>
    <lineage>
        <taxon>Bacteria</taxon>
        <taxon>Bacillati</taxon>
        <taxon>Actinomycetota</taxon>
        <taxon>Actinomycetes</taxon>
        <taxon>Streptosporangiales</taxon>
        <taxon>Thermomonosporaceae</taxon>
        <taxon>Actinomadura</taxon>
    </lineage>
</organism>
<evidence type="ECO:0000256" key="2">
    <source>
        <dbReference type="ARBA" id="ARBA00022553"/>
    </source>
</evidence>
<comment type="caution">
    <text evidence="4">The sequence shown here is derived from an EMBL/GenBank/DDBJ whole genome shotgun (WGS) entry which is preliminary data.</text>
</comment>
<evidence type="ECO:0000313" key="4">
    <source>
        <dbReference type="EMBL" id="TDD87653.1"/>
    </source>
</evidence>
<reference evidence="4 5" key="1">
    <citation type="submission" date="2019-03" db="EMBL/GenBank/DDBJ databases">
        <title>Draft genome sequences of novel Actinobacteria.</title>
        <authorList>
            <person name="Sahin N."/>
            <person name="Ay H."/>
            <person name="Saygin H."/>
        </authorList>
    </citation>
    <scope>NUCLEOTIDE SEQUENCE [LARGE SCALE GENOMIC DNA]</scope>
    <source>
        <strain evidence="4 5">DSM 45941</strain>
    </source>
</reference>
<feature type="domain" description="Malonyl-CoA:ACP transacylase (MAT)" evidence="3">
    <location>
        <begin position="26"/>
        <end position="321"/>
    </location>
</feature>
<dbReference type="Gene3D" id="3.30.70.3290">
    <property type="match status" value="1"/>
</dbReference>
<dbReference type="PANTHER" id="PTHR43775">
    <property type="entry name" value="FATTY ACID SYNTHASE"/>
    <property type="match status" value="1"/>
</dbReference>
<name>A0A4R5BQG1_9ACTN</name>
<dbReference type="GO" id="GO:0071770">
    <property type="term" value="P:DIM/DIP cell wall layer assembly"/>
    <property type="evidence" value="ECO:0007669"/>
    <property type="project" value="TreeGrafter"/>
</dbReference>
<dbReference type="PANTHER" id="PTHR43775:SF37">
    <property type="entry name" value="SI:DKEY-61P9.11"/>
    <property type="match status" value="1"/>
</dbReference>
<dbReference type="InterPro" id="IPR016036">
    <property type="entry name" value="Malonyl_transacylase_ACP-bd"/>
</dbReference>
<dbReference type="Gene3D" id="3.40.366.10">
    <property type="entry name" value="Malonyl-Coenzyme A Acyl Carrier Protein, domain 2"/>
    <property type="match status" value="1"/>
</dbReference>
<keyword evidence="4" id="KW-0808">Transferase</keyword>
<dbReference type="SMART" id="SM00827">
    <property type="entry name" value="PKS_AT"/>
    <property type="match status" value="1"/>
</dbReference>
<dbReference type="SUPFAM" id="SSF55048">
    <property type="entry name" value="Probable ACP-binding domain of malonyl-CoA ACP transacylase"/>
    <property type="match status" value="1"/>
</dbReference>
<keyword evidence="5" id="KW-1185">Reference proteome</keyword>
<dbReference type="InterPro" id="IPR014043">
    <property type="entry name" value="Acyl_transferase_dom"/>
</dbReference>
<dbReference type="GO" id="GO:0005886">
    <property type="term" value="C:plasma membrane"/>
    <property type="evidence" value="ECO:0007669"/>
    <property type="project" value="TreeGrafter"/>
</dbReference>
<keyword evidence="4" id="KW-0012">Acyltransferase</keyword>
<dbReference type="GO" id="GO:0006633">
    <property type="term" value="P:fatty acid biosynthetic process"/>
    <property type="evidence" value="ECO:0007669"/>
    <property type="project" value="TreeGrafter"/>
</dbReference>
<dbReference type="InterPro" id="IPR001227">
    <property type="entry name" value="Ac_transferase_dom_sf"/>
</dbReference>
<keyword evidence="2" id="KW-0597">Phosphoprotein</keyword>
<dbReference type="GO" id="GO:0004312">
    <property type="term" value="F:fatty acid synthase activity"/>
    <property type="evidence" value="ECO:0007669"/>
    <property type="project" value="TreeGrafter"/>
</dbReference>
<dbReference type="OrthoDB" id="4537517at2"/>
<evidence type="ECO:0000256" key="1">
    <source>
        <dbReference type="ARBA" id="ARBA00022450"/>
    </source>
</evidence>
<dbReference type="SUPFAM" id="SSF52151">
    <property type="entry name" value="FabD/lysophospholipase-like"/>
    <property type="match status" value="1"/>
</dbReference>
<evidence type="ECO:0000313" key="5">
    <source>
        <dbReference type="Proteomes" id="UP000295578"/>
    </source>
</evidence>
<dbReference type="GO" id="GO:0005737">
    <property type="term" value="C:cytoplasm"/>
    <property type="evidence" value="ECO:0007669"/>
    <property type="project" value="TreeGrafter"/>
</dbReference>
<protein>
    <submittedName>
        <fullName evidence="4">Acyltransferase domain-containing protein</fullName>
    </submittedName>
</protein>
<dbReference type="AlphaFoldDB" id="A0A4R5BQG1"/>
<dbReference type="EMBL" id="SMKY01000022">
    <property type="protein sequence ID" value="TDD87653.1"/>
    <property type="molecule type" value="Genomic_DNA"/>
</dbReference>
<proteinExistence type="predicted"/>
<gene>
    <name evidence="4" type="ORF">E1293_07510</name>
</gene>
<sequence length="371" mass="39297">MGVPMRQSETATITERLEGPARLVFVFPGQGAQWVGMGRGLMRSSRPFAESLGRCAKAVEAELGWSPVDRLHSDAPLTAVDEIQPTLWAFQVALADTWLDWGVEPDLLLGHSMGEIAAATVSGALGVDDAAAVVCRRGLLLRDLGTTGGMWAVGLGEEAAVEAIGGYSDRVAAGVLNSDSFTVLSGDPEALERVVEPLRERGVFTRRVSVGYASHGPQVEPIRDDLRAALAEIGPGAARLPMHSTVLDRPVDGTELGGGYWMENVRRPVRFGPAVRSILAGGEPALFVEISPHPLLVSAVGDAVKAARAPAGAVASLVRRKPDTETLLAALGSVYMAGRTPDWTRVRAAGLPVPLPAEPWQRRTFWVDPAG</sequence>
<accession>A0A4R5BQG1</accession>
<dbReference type="InterPro" id="IPR050091">
    <property type="entry name" value="PKS_NRPS_Biosynth_Enz"/>
</dbReference>
<evidence type="ECO:0000259" key="3">
    <source>
        <dbReference type="SMART" id="SM00827"/>
    </source>
</evidence>
<keyword evidence="1" id="KW-0596">Phosphopantetheine</keyword>
<dbReference type="Proteomes" id="UP000295578">
    <property type="component" value="Unassembled WGS sequence"/>
</dbReference>